<reference evidence="2" key="2">
    <citation type="submission" date="2023-06" db="EMBL/GenBank/DDBJ databases">
        <authorList>
            <consortium name="Lawrence Berkeley National Laboratory"/>
            <person name="Haridas S."/>
            <person name="Hensen N."/>
            <person name="Bonometti L."/>
            <person name="Westerberg I."/>
            <person name="Brannstrom I.O."/>
            <person name="Guillou S."/>
            <person name="Cros-Aarteil S."/>
            <person name="Calhoun S."/>
            <person name="Kuo A."/>
            <person name="Mondo S."/>
            <person name="Pangilinan J."/>
            <person name="Riley R."/>
            <person name="Labutti K."/>
            <person name="Andreopoulos B."/>
            <person name="Lipzen A."/>
            <person name="Chen C."/>
            <person name="Yanf M."/>
            <person name="Daum C."/>
            <person name="Ng V."/>
            <person name="Clum A."/>
            <person name="Steindorff A."/>
            <person name="Ohm R."/>
            <person name="Martin F."/>
            <person name="Silar P."/>
            <person name="Natvig D."/>
            <person name="Lalanne C."/>
            <person name="Gautier V."/>
            <person name="Ament-Velasquez S.L."/>
            <person name="Kruys A."/>
            <person name="Hutchinson M.I."/>
            <person name="Powell A.J."/>
            <person name="Barry K."/>
            <person name="Miller A.N."/>
            <person name="Grigoriev I.V."/>
            <person name="Debuchy R."/>
            <person name="Gladieux P."/>
            <person name="Thoren M.H."/>
            <person name="Johannesson H."/>
        </authorList>
    </citation>
    <scope>NUCLEOTIDE SEQUENCE</scope>
    <source>
        <strain evidence="2">CBS 958.72</strain>
    </source>
</reference>
<evidence type="ECO:0000313" key="3">
    <source>
        <dbReference type="Proteomes" id="UP001287356"/>
    </source>
</evidence>
<feature type="region of interest" description="Disordered" evidence="1">
    <location>
        <begin position="258"/>
        <end position="282"/>
    </location>
</feature>
<dbReference type="EMBL" id="JAULSN010000008">
    <property type="protein sequence ID" value="KAK3365550.1"/>
    <property type="molecule type" value="Genomic_DNA"/>
</dbReference>
<evidence type="ECO:0000256" key="1">
    <source>
        <dbReference type="SAM" id="MobiDB-lite"/>
    </source>
</evidence>
<name>A0AAE0N0C3_9PEZI</name>
<comment type="caution">
    <text evidence="2">The sequence shown here is derived from an EMBL/GenBank/DDBJ whole genome shotgun (WGS) entry which is preliminary data.</text>
</comment>
<dbReference type="AlphaFoldDB" id="A0AAE0N0C3"/>
<keyword evidence="3" id="KW-1185">Reference proteome</keyword>
<gene>
    <name evidence="2" type="ORF">B0T24DRAFT_597332</name>
</gene>
<dbReference type="Proteomes" id="UP001287356">
    <property type="component" value="Unassembled WGS sequence"/>
</dbReference>
<sequence>MAIGLLSYVLQISGSGSGIGLAAAVKDWACYRVPHLTGSIQKTMHFNNESAVSERILAELVLGKQSTRRRPDRAGGGGFPADIKSTGIIAVKNYQLLKVAQNSSIYDLNLKAFSSLFPDFHDQPRLLTRIDGKRGVLSNVGPVKLANYAPGSPPANVSSGLLNVGGECPHNLLTSAFGAEGSKHASVLRWLAGGHLAQNTTERADEVTDDRDMGVLVGAPSPSESEPTPAFSVRWQCPSARGKPARPGWVPGERGLGLGIGLPEDAQTSAHGPTQPGDKRGRFKLALQPSRRRILPRWV</sequence>
<organism evidence="2 3">
    <name type="scientific">Lasiosphaeria ovina</name>
    <dbReference type="NCBI Taxonomy" id="92902"/>
    <lineage>
        <taxon>Eukaryota</taxon>
        <taxon>Fungi</taxon>
        <taxon>Dikarya</taxon>
        <taxon>Ascomycota</taxon>
        <taxon>Pezizomycotina</taxon>
        <taxon>Sordariomycetes</taxon>
        <taxon>Sordariomycetidae</taxon>
        <taxon>Sordariales</taxon>
        <taxon>Lasiosphaeriaceae</taxon>
        <taxon>Lasiosphaeria</taxon>
    </lineage>
</organism>
<protein>
    <submittedName>
        <fullName evidence="2">Uncharacterized protein</fullName>
    </submittedName>
</protein>
<reference evidence="2" key="1">
    <citation type="journal article" date="2023" name="Mol. Phylogenet. Evol.">
        <title>Genome-scale phylogeny and comparative genomics of the fungal order Sordariales.</title>
        <authorList>
            <person name="Hensen N."/>
            <person name="Bonometti L."/>
            <person name="Westerberg I."/>
            <person name="Brannstrom I.O."/>
            <person name="Guillou S."/>
            <person name="Cros-Aarteil S."/>
            <person name="Calhoun S."/>
            <person name="Haridas S."/>
            <person name="Kuo A."/>
            <person name="Mondo S."/>
            <person name="Pangilinan J."/>
            <person name="Riley R."/>
            <person name="LaButti K."/>
            <person name="Andreopoulos B."/>
            <person name="Lipzen A."/>
            <person name="Chen C."/>
            <person name="Yan M."/>
            <person name="Daum C."/>
            <person name="Ng V."/>
            <person name="Clum A."/>
            <person name="Steindorff A."/>
            <person name="Ohm R.A."/>
            <person name="Martin F."/>
            <person name="Silar P."/>
            <person name="Natvig D.O."/>
            <person name="Lalanne C."/>
            <person name="Gautier V."/>
            <person name="Ament-Velasquez S.L."/>
            <person name="Kruys A."/>
            <person name="Hutchinson M.I."/>
            <person name="Powell A.J."/>
            <person name="Barry K."/>
            <person name="Miller A.N."/>
            <person name="Grigoriev I.V."/>
            <person name="Debuchy R."/>
            <person name="Gladieux P."/>
            <person name="Hiltunen Thoren M."/>
            <person name="Johannesson H."/>
        </authorList>
    </citation>
    <scope>NUCLEOTIDE SEQUENCE</scope>
    <source>
        <strain evidence="2">CBS 958.72</strain>
    </source>
</reference>
<proteinExistence type="predicted"/>
<accession>A0AAE0N0C3</accession>
<evidence type="ECO:0000313" key="2">
    <source>
        <dbReference type="EMBL" id="KAK3365550.1"/>
    </source>
</evidence>